<dbReference type="GO" id="GO:0016567">
    <property type="term" value="P:protein ubiquitination"/>
    <property type="evidence" value="ECO:0007669"/>
    <property type="project" value="TreeGrafter"/>
</dbReference>
<evidence type="ECO:0000256" key="1">
    <source>
        <dbReference type="ARBA" id="ARBA00000900"/>
    </source>
</evidence>
<organism evidence="16 17">
    <name type="scientific">Cylindrotheca closterium</name>
    <dbReference type="NCBI Taxonomy" id="2856"/>
    <lineage>
        <taxon>Eukaryota</taxon>
        <taxon>Sar</taxon>
        <taxon>Stramenopiles</taxon>
        <taxon>Ochrophyta</taxon>
        <taxon>Bacillariophyta</taxon>
        <taxon>Bacillariophyceae</taxon>
        <taxon>Bacillariophycidae</taxon>
        <taxon>Bacillariales</taxon>
        <taxon>Bacillariaceae</taxon>
        <taxon>Cylindrotheca</taxon>
    </lineage>
</organism>
<evidence type="ECO:0000256" key="10">
    <source>
        <dbReference type="ARBA" id="ARBA00022989"/>
    </source>
</evidence>
<name>A0AAD2GE88_9STRA</name>
<evidence type="ECO:0000256" key="8">
    <source>
        <dbReference type="ARBA" id="ARBA00022786"/>
    </source>
</evidence>
<keyword evidence="10 14" id="KW-1133">Transmembrane helix</keyword>
<keyword evidence="5 14" id="KW-0812">Transmembrane</keyword>
<dbReference type="GO" id="GO:0016020">
    <property type="term" value="C:membrane"/>
    <property type="evidence" value="ECO:0007669"/>
    <property type="project" value="UniProtKB-SubCell"/>
</dbReference>
<feature type="compositionally biased region" description="Polar residues" evidence="13">
    <location>
        <begin position="418"/>
        <end position="428"/>
    </location>
</feature>
<comment type="caution">
    <text evidence="16">The sequence shown here is derived from an EMBL/GenBank/DDBJ whole genome shotgun (WGS) entry which is preliminary data.</text>
</comment>
<feature type="region of interest" description="Disordered" evidence="13">
    <location>
        <begin position="277"/>
        <end position="315"/>
    </location>
</feature>
<sequence length="485" mass="53864">MITLLDNTMQTYPAETTSFGYVLSDRYVYQARLMNPPENDAQLCTFPSHLLNQTDDASRSGKRIALLVSLGGCDTATKVEVALELHKRISNLFGFVVFYNNDPNNLYGIVNVTGPSNTTFREALNEMSFSVVSTATGQEMMGRIRQHEAISGSASDYLGPESDGWQLQMFLETTDDTDDIHFAGTRSNRNNYGNFFWYRVALFCILLVLPVIRAVYLWWTGGGRIRLQRNDRGSIIGLLYTPPMSHWYSFRYGAPEAEPAADRMTCSQVMVLPEITYKPPPAEGNDSDNTDATNDSSQGNSSKNPDDELSFSTKDKSDHRMFKIVDRASLSFNTAHPIERTNSGEELTTTCTTCSICIEDLEPGERLRLLPCGHAFHTDCIMPWLTRRQGCCPLCKASVLGGEDEESTADDEEPYQTAMDTTQVSSVLDVSGVEEEDDGQEEEEPIDIEAPDENVNNSETPNEDAEGRRMPVSLVEGSDDKGGGR</sequence>
<evidence type="ECO:0000313" key="16">
    <source>
        <dbReference type="EMBL" id="CAJ1969564.1"/>
    </source>
</evidence>
<keyword evidence="7 12" id="KW-0863">Zinc-finger</keyword>
<keyword evidence="17" id="KW-1185">Reference proteome</keyword>
<evidence type="ECO:0000313" key="17">
    <source>
        <dbReference type="Proteomes" id="UP001295423"/>
    </source>
</evidence>
<feature type="domain" description="RING-type" evidence="15">
    <location>
        <begin position="354"/>
        <end position="396"/>
    </location>
</feature>
<dbReference type="GO" id="GO:0061630">
    <property type="term" value="F:ubiquitin protein ligase activity"/>
    <property type="evidence" value="ECO:0007669"/>
    <property type="project" value="UniProtKB-EC"/>
</dbReference>
<dbReference type="InterPro" id="IPR001841">
    <property type="entry name" value="Znf_RING"/>
</dbReference>
<dbReference type="InterPro" id="IPR013083">
    <property type="entry name" value="Znf_RING/FYVE/PHD"/>
</dbReference>
<feature type="compositionally biased region" description="Acidic residues" evidence="13">
    <location>
        <begin position="432"/>
        <end position="452"/>
    </location>
</feature>
<keyword evidence="11 14" id="KW-0472">Membrane</keyword>
<comment type="catalytic activity">
    <reaction evidence="1">
        <text>S-ubiquitinyl-[E2 ubiquitin-conjugating enzyme]-L-cysteine + [acceptor protein]-L-lysine = [E2 ubiquitin-conjugating enzyme]-L-cysteine + N(6)-ubiquitinyl-[acceptor protein]-L-lysine.</text>
        <dbReference type="EC" id="2.3.2.27"/>
    </reaction>
</comment>
<keyword evidence="4" id="KW-0808">Transferase</keyword>
<dbReference type="SUPFAM" id="SSF57850">
    <property type="entry name" value="RING/U-box"/>
    <property type="match status" value="1"/>
</dbReference>
<keyword evidence="9" id="KW-0862">Zinc</keyword>
<evidence type="ECO:0000259" key="15">
    <source>
        <dbReference type="PROSITE" id="PS50089"/>
    </source>
</evidence>
<evidence type="ECO:0000256" key="12">
    <source>
        <dbReference type="PROSITE-ProRule" id="PRU00175"/>
    </source>
</evidence>
<keyword evidence="6" id="KW-0479">Metal-binding</keyword>
<dbReference type="GO" id="GO:0008270">
    <property type="term" value="F:zinc ion binding"/>
    <property type="evidence" value="ECO:0007669"/>
    <property type="project" value="UniProtKB-KW"/>
</dbReference>
<evidence type="ECO:0000256" key="11">
    <source>
        <dbReference type="ARBA" id="ARBA00023136"/>
    </source>
</evidence>
<accession>A0AAD2GE88</accession>
<evidence type="ECO:0000256" key="2">
    <source>
        <dbReference type="ARBA" id="ARBA00004141"/>
    </source>
</evidence>
<dbReference type="Gene3D" id="3.30.40.10">
    <property type="entry name" value="Zinc/RING finger domain, C3HC4 (zinc finger)"/>
    <property type="match status" value="1"/>
</dbReference>
<dbReference type="CDD" id="cd16473">
    <property type="entry name" value="RING-H2_RNF103"/>
    <property type="match status" value="1"/>
</dbReference>
<evidence type="ECO:0000256" key="5">
    <source>
        <dbReference type="ARBA" id="ARBA00022692"/>
    </source>
</evidence>
<protein>
    <recommendedName>
        <fullName evidence="3">RING-type E3 ubiquitin transferase</fullName>
        <ecNumber evidence="3">2.3.2.27</ecNumber>
    </recommendedName>
</protein>
<reference evidence="16" key="1">
    <citation type="submission" date="2023-08" db="EMBL/GenBank/DDBJ databases">
        <authorList>
            <person name="Audoor S."/>
            <person name="Bilcke G."/>
        </authorList>
    </citation>
    <scope>NUCLEOTIDE SEQUENCE</scope>
</reference>
<dbReference type="AlphaFoldDB" id="A0AAD2GE88"/>
<dbReference type="EC" id="2.3.2.27" evidence="3"/>
<evidence type="ECO:0000256" key="4">
    <source>
        <dbReference type="ARBA" id="ARBA00022679"/>
    </source>
</evidence>
<dbReference type="PANTHER" id="PTHR45977:SF4">
    <property type="entry name" value="RING-TYPE DOMAIN-CONTAINING PROTEIN"/>
    <property type="match status" value="1"/>
</dbReference>
<comment type="subcellular location">
    <subcellularLocation>
        <location evidence="2">Membrane</location>
        <topology evidence="2">Multi-pass membrane protein</topology>
    </subcellularLocation>
</comment>
<dbReference type="Proteomes" id="UP001295423">
    <property type="component" value="Unassembled WGS sequence"/>
</dbReference>
<dbReference type="PROSITE" id="PS50089">
    <property type="entry name" value="ZF_RING_2"/>
    <property type="match status" value="1"/>
</dbReference>
<dbReference type="GO" id="GO:0006511">
    <property type="term" value="P:ubiquitin-dependent protein catabolic process"/>
    <property type="evidence" value="ECO:0007669"/>
    <property type="project" value="TreeGrafter"/>
</dbReference>
<dbReference type="SMART" id="SM00184">
    <property type="entry name" value="RING"/>
    <property type="match status" value="1"/>
</dbReference>
<evidence type="ECO:0000256" key="14">
    <source>
        <dbReference type="SAM" id="Phobius"/>
    </source>
</evidence>
<gene>
    <name evidence="16" type="ORF">CYCCA115_LOCUS23775</name>
</gene>
<evidence type="ECO:0000256" key="3">
    <source>
        <dbReference type="ARBA" id="ARBA00012483"/>
    </source>
</evidence>
<feature type="transmembrane region" description="Helical" evidence="14">
    <location>
        <begin position="196"/>
        <end position="219"/>
    </location>
</feature>
<dbReference type="Pfam" id="PF13639">
    <property type="entry name" value="zf-RING_2"/>
    <property type="match status" value="1"/>
</dbReference>
<dbReference type="EMBL" id="CAKOGP040002424">
    <property type="protein sequence ID" value="CAJ1969564.1"/>
    <property type="molecule type" value="Genomic_DNA"/>
</dbReference>
<feature type="region of interest" description="Disordered" evidence="13">
    <location>
        <begin position="402"/>
        <end position="485"/>
    </location>
</feature>
<dbReference type="PANTHER" id="PTHR45977">
    <property type="entry name" value="TARGET OF ERK KINASE MPK-1"/>
    <property type="match status" value="1"/>
</dbReference>
<evidence type="ECO:0000256" key="6">
    <source>
        <dbReference type="ARBA" id="ARBA00022723"/>
    </source>
</evidence>
<evidence type="ECO:0000256" key="13">
    <source>
        <dbReference type="SAM" id="MobiDB-lite"/>
    </source>
</evidence>
<feature type="compositionally biased region" description="Acidic residues" evidence="13">
    <location>
        <begin position="402"/>
        <end position="414"/>
    </location>
</feature>
<evidence type="ECO:0000256" key="9">
    <source>
        <dbReference type="ARBA" id="ARBA00022833"/>
    </source>
</evidence>
<evidence type="ECO:0000256" key="7">
    <source>
        <dbReference type="ARBA" id="ARBA00022771"/>
    </source>
</evidence>
<proteinExistence type="predicted"/>
<keyword evidence="8" id="KW-0833">Ubl conjugation pathway</keyword>